<evidence type="ECO:0000313" key="1">
    <source>
        <dbReference type="EMBL" id="HEH35669.1"/>
    </source>
</evidence>
<name>A0A7J2TIV8_ARCFL</name>
<dbReference type="AlphaFoldDB" id="A0A7J2TIV8"/>
<gene>
    <name evidence="1" type="ORF">ENP88_05910</name>
</gene>
<accession>A0A7J2TIV8</accession>
<reference evidence="1" key="1">
    <citation type="journal article" date="2020" name="mSystems">
        <title>Genome- and Community-Level Interaction Insights into Carbon Utilization and Element Cycling Functions of Hydrothermarchaeota in Hydrothermal Sediment.</title>
        <authorList>
            <person name="Zhou Z."/>
            <person name="Liu Y."/>
            <person name="Xu W."/>
            <person name="Pan J."/>
            <person name="Luo Z.H."/>
            <person name="Li M."/>
        </authorList>
    </citation>
    <scope>NUCLEOTIDE SEQUENCE [LARGE SCALE GENOMIC DNA]</scope>
    <source>
        <strain evidence="1">SpSt-26</strain>
    </source>
</reference>
<dbReference type="EMBL" id="DSLA01000094">
    <property type="protein sequence ID" value="HEH35669.1"/>
    <property type="molecule type" value="Genomic_DNA"/>
</dbReference>
<proteinExistence type="predicted"/>
<sequence length="169" mass="18121">MKKFDLAAVAGLGSILGLLVLMSVGGMVLAMPMPGPLKIEIPKAEIDGLKMYGGTYTYGSEEQPVVVQEIDELYCPQGQTIRREMTIAGITVIVEIKMNKATLTDVLIKARSLTASSGSMSDVTLESRESPEGLKQIALKATLNDLETDVQFVSMGGFSFEGLSVSMRI</sequence>
<organism evidence="1">
    <name type="scientific">Archaeoglobus fulgidus</name>
    <dbReference type="NCBI Taxonomy" id="2234"/>
    <lineage>
        <taxon>Archaea</taxon>
        <taxon>Methanobacteriati</taxon>
        <taxon>Methanobacteriota</taxon>
        <taxon>Archaeoglobi</taxon>
        <taxon>Archaeoglobales</taxon>
        <taxon>Archaeoglobaceae</taxon>
        <taxon>Archaeoglobus</taxon>
    </lineage>
</organism>
<comment type="caution">
    <text evidence="1">The sequence shown here is derived from an EMBL/GenBank/DDBJ whole genome shotgun (WGS) entry which is preliminary data.</text>
</comment>
<protein>
    <submittedName>
        <fullName evidence="1">Uncharacterized protein</fullName>
    </submittedName>
</protein>